<protein>
    <submittedName>
        <fullName evidence="1">Uncharacterized protein</fullName>
    </submittedName>
</protein>
<organism evidence="1 2">
    <name type="scientific">Clostridium chromiireducens</name>
    <dbReference type="NCBI Taxonomy" id="225345"/>
    <lineage>
        <taxon>Bacteria</taxon>
        <taxon>Bacillati</taxon>
        <taxon>Bacillota</taxon>
        <taxon>Clostridia</taxon>
        <taxon>Eubacteriales</taxon>
        <taxon>Clostridiaceae</taxon>
        <taxon>Clostridium</taxon>
    </lineage>
</organism>
<evidence type="ECO:0000313" key="1">
    <source>
        <dbReference type="EMBL" id="MVX64941.1"/>
    </source>
</evidence>
<accession>A0A964W2W0</accession>
<dbReference type="RefSeq" id="WP_160359763.1">
    <property type="nucleotide sequence ID" value="NZ_WSRQ01000023.1"/>
</dbReference>
<sequence length="105" mass="12050">MRDIARSYATVKEAAEKIGVTEAYIRERLIRAQFDKSIKLRGNKVGKEWRIDPKSINDDLGINIDEESYKKDLYIKELEGRVKAYEIQINSFKTLASSLQQLIGG</sequence>
<reference evidence="1" key="1">
    <citation type="submission" date="2019-12" db="EMBL/GenBank/DDBJ databases">
        <title>Microbes associate with the intestines of laboratory mice.</title>
        <authorList>
            <person name="Navarre W."/>
            <person name="Wong E."/>
        </authorList>
    </citation>
    <scope>NUCLEOTIDE SEQUENCE</scope>
    <source>
        <strain evidence="1">NM79_F5</strain>
    </source>
</reference>
<dbReference type="Proteomes" id="UP000656077">
    <property type="component" value="Unassembled WGS sequence"/>
</dbReference>
<evidence type="ECO:0000313" key="2">
    <source>
        <dbReference type="Proteomes" id="UP000656077"/>
    </source>
</evidence>
<dbReference type="AlphaFoldDB" id="A0A964W2W0"/>
<name>A0A964W2W0_9CLOT</name>
<dbReference type="EMBL" id="WSRQ01000023">
    <property type="protein sequence ID" value="MVX64941.1"/>
    <property type="molecule type" value="Genomic_DNA"/>
</dbReference>
<comment type="caution">
    <text evidence="1">The sequence shown here is derived from an EMBL/GenBank/DDBJ whole genome shotgun (WGS) entry which is preliminary data.</text>
</comment>
<proteinExistence type="predicted"/>
<gene>
    <name evidence="1" type="ORF">GKZ28_14695</name>
</gene>